<dbReference type="Proteomes" id="UP000009022">
    <property type="component" value="Unassembled WGS sequence"/>
</dbReference>
<accession>B3S0C1</accession>
<proteinExistence type="predicted"/>
<feature type="transmembrane region" description="Helical" evidence="1">
    <location>
        <begin position="44"/>
        <end position="63"/>
    </location>
</feature>
<dbReference type="AlphaFoldDB" id="B3S0C1"/>
<dbReference type="KEGG" id="tad:TRIADDRAFT_57760"/>
<evidence type="ECO:0000256" key="1">
    <source>
        <dbReference type="SAM" id="Phobius"/>
    </source>
</evidence>
<dbReference type="RefSeq" id="XP_002113514.1">
    <property type="nucleotide sequence ID" value="XM_002113478.1"/>
</dbReference>
<dbReference type="EMBL" id="DS985246">
    <property type="protein sequence ID" value="EDV23988.1"/>
    <property type="molecule type" value="Genomic_DNA"/>
</dbReference>
<gene>
    <name evidence="2" type="ORF">TRIADDRAFT_57760</name>
</gene>
<dbReference type="InParanoid" id="B3S0C1"/>
<reference evidence="2 3" key="1">
    <citation type="journal article" date="2008" name="Nature">
        <title>The Trichoplax genome and the nature of placozoans.</title>
        <authorList>
            <person name="Srivastava M."/>
            <person name="Begovic E."/>
            <person name="Chapman J."/>
            <person name="Putnam N.H."/>
            <person name="Hellsten U."/>
            <person name="Kawashima T."/>
            <person name="Kuo A."/>
            <person name="Mitros T."/>
            <person name="Salamov A."/>
            <person name="Carpenter M.L."/>
            <person name="Signorovitch A.Y."/>
            <person name="Moreno M.A."/>
            <person name="Kamm K."/>
            <person name="Grimwood J."/>
            <person name="Schmutz J."/>
            <person name="Shapiro H."/>
            <person name="Grigoriev I.V."/>
            <person name="Buss L.W."/>
            <person name="Schierwater B."/>
            <person name="Dellaporta S.L."/>
            <person name="Rokhsar D.S."/>
        </authorList>
    </citation>
    <scope>NUCLEOTIDE SEQUENCE [LARGE SCALE GENOMIC DNA]</scope>
    <source>
        <strain evidence="2 3">Grell-BS-1999</strain>
    </source>
</reference>
<keyword evidence="3" id="KW-1185">Reference proteome</keyword>
<feature type="transmembrane region" description="Helical" evidence="1">
    <location>
        <begin position="96"/>
        <end position="118"/>
    </location>
</feature>
<name>B3S0C1_TRIAD</name>
<keyword evidence="1" id="KW-0812">Transmembrane</keyword>
<evidence type="ECO:0000313" key="3">
    <source>
        <dbReference type="Proteomes" id="UP000009022"/>
    </source>
</evidence>
<organism evidence="2 3">
    <name type="scientific">Trichoplax adhaerens</name>
    <name type="common">Trichoplax reptans</name>
    <dbReference type="NCBI Taxonomy" id="10228"/>
    <lineage>
        <taxon>Eukaryota</taxon>
        <taxon>Metazoa</taxon>
        <taxon>Placozoa</taxon>
        <taxon>Uniplacotomia</taxon>
        <taxon>Trichoplacea</taxon>
        <taxon>Trichoplacidae</taxon>
        <taxon>Trichoplax</taxon>
    </lineage>
</organism>
<dbReference type="GeneID" id="6754726"/>
<dbReference type="HOGENOM" id="CLU_1706529_0_0_1"/>
<keyword evidence="1" id="KW-1133">Transmembrane helix</keyword>
<evidence type="ECO:0000313" key="2">
    <source>
        <dbReference type="EMBL" id="EDV23988.1"/>
    </source>
</evidence>
<keyword evidence="1" id="KW-0472">Membrane</keyword>
<feature type="transmembrane region" description="Helical" evidence="1">
    <location>
        <begin position="12"/>
        <end position="32"/>
    </location>
</feature>
<protein>
    <submittedName>
        <fullName evidence="2">Uncharacterized protein</fullName>
    </submittedName>
</protein>
<dbReference type="CTD" id="6754726"/>
<sequence>MDGTLLGKDLRSSCCLLATTAVMLFDLFGFIINKNNNPSIGNVTWHKIIGTFCIFTEIGGLTVTRFTMYYIIGIASSQDNFNCPDNINLKSVRTSAILITNAQFIIYLYYIIVLIWVMKIYNLGPSSSIRETGSDGIIRPHRLREKDLQANNDN</sequence>